<reference evidence="1 2" key="1">
    <citation type="journal article" date="2018" name="Front. Plant Sci.">
        <title>Red Clover (Trifolium pratense) and Zigzag Clover (T. medium) - A Picture of Genomic Similarities and Differences.</title>
        <authorList>
            <person name="Dluhosova J."/>
            <person name="Istvanek J."/>
            <person name="Nedelnik J."/>
            <person name="Repkova J."/>
        </authorList>
    </citation>
    <scope>NUCLEOTIDE SEQUENCE [LARGE SCALE GENOMIC DNA]</scope>
    <source>
        <strain evidence="2">cv. 10/8</strain>
        <tissue evidence="1">Leaf</tissue>
    </source>
</reference>
<comment type="caution">
    <text evidence="1">The sequence shown here is derived from an EMBL/GenBank/DDBJ whole genome shotgun (WGS) entry which is preliminary data.</text>
</comment>
<proteinExistence type="predicted"/>
<sequence>MKGQYPAARTVVEASAAEDPNRLYHYVK</sequence>
<evidence type="ECO:0000313" key="2">
    <source>
        <dbReference type="Proteomes" id="UP000265520"/>
    </source>
</evidence>
<dbReference type="EMBL" id="LXQA010483081">
    <property type="protein sequence ID" value="MCI54675.1"/>
    <property type="molecule type" value="Genomic_DNA"/>
</dbReference>
<keyword evidence="2" id="KW-1185">Reference proteome</keyword>
<dbReference type="AlphaFoldDB" id="A0A392T2Z9"/>
<evidence type="ECO:0000313" key="1">
    <source>
        <dbReference type="EMBL" id="MCI54675.1"/>
    </source>
</evidence>
<name>A0A392T2Z9_9FABA</name>
<accession>A0A392T2Z9</accession>
<dbReference type="Proteomes" id="UP000265520">
    <property type="component" value="Unassembled WGS sequence"/>
</dbReference>
<organism evidence="1 2">
    <name type="scientific">Trifolium medium</name>
    <dbReference type="NCBI Taxonomy" id="97028"/>
    <lineage>
        <taxon>Eukaryota</taxon>
        <taxon>Viridiplantae</taxon>
        <taxon>Streptophyta</taxon>
        <taxon>Embryophyta</taxon>
        <taxon>Tracheophyta</taxon>
        <taxon>Spermatophyta</taxon>
        <taxon>Magnoliopsida</taxon>
        <taxon>eudicotyledons</taxon>
        <taxon>Gunneridae</taxon>
        <taxon>Pentapetalae</taxon>
        <taxon>rosids</taxon>
        <taxon>fabids</taxon>
        <taxon>Fabales</taxon>
        <taxon>Fabaceae</taxon>
        <taxon>Papilionoideae</taxon>
        <taxon>50 kb inversion clade</taxon>
        <taxon>NPAAA clade</taxon>
        <taxon>Hologalegina</taxon>
        <taxon>IRL clade</taxon>
        <taxon>Trifolieae</taxon>
        <taxon>Trifolium</taxon>
    </lineage>
</organism>
<protein>
    <submittedName>
        <fullName evidence="1">Uncharacterized protein</fullName>
    </submittedName>
</protein>
<feature type="non-terminal residue" evidence="1">
    <location>
        <position position="28"/>
    </location>
</feature>